<keyword evidence="3" id="KW-1185">Reference proteome</keyword>
<name>A0A328VPC6_9CHLR</name>
<evidence type="ECO:0000313" key="2">
    <source>
        <dbReference type="EMBL" id="RAQ98042.1"/>
    </source>
</evidence>
<evidence type="ECO:0000256" key="1">
    <source>
        <dbReference type="SAM" id="MobiDB-lite"/>
    </source>
</evidence>
<sequence>MLLFLAHLKAARRPACSRCWERAGHSHSESVARAGLTRKGRRHEDQGWSLTGQGREAGADAVSSDQLVTWSTDYG</sequence>
<evidence type="ECO:0000313" key="3">
    <source>
        <dbReference type="Proteomes" id="UP000248706"/>
    </source>
</evidence>
<proteinExistence type="predicted"/>
<dbReference type="EMBL" id="MCIF01000002">
    <property type="protein sequence ID" value="RAQ98042.1"/>
    <property type="molecule type" value="Genomic_DNA"/>
</dbReference>
<comment type="caution">
    <text evidence="2">The sequence shown here is derived from an EMBL/GenBank/DDBJ whole genome shotgun (WGS) entry which is preliminary data.</text>
</comment>
<dbReference type="Proteomes" id="UP000248706">
    <property type="component" value="Unassembled WGS sequence"/>
</dbReference>
<gene>
    <name evidence="2" type="ORF">A4R35_21055</name>
</gene>
<protein>
    <submittedName>
        <fullName evidence="2">Uncharacterized protein</fullName>
    </submittedName>
</protein>
<dbReference type="AlphaFoldDB" id="A0A328VPC6"/>
<reference evidence="2 3" key="1">
    <citation type="submission" date="2016-08" db="EMBL/GenBank/DDBJ databases">
        <title>Analysis of Carbohydrate Active Enzymes in Thermogemmatispora T81 Reveals Carbohydrate Degradation Ability.</title>
        <authorList>
            <person name="Tomazini A."/>
            <person name="Lal S."/>
            <person name="Stott M."/>
            <person name="Henrissat B."/>
            <person name="Polikarpov I."/>
            <person name="Sparling R."/>
            <person name="Levin D.B."/>
        </authorList>
    </citation>
    <scope>NUCLEOTIDE SEQUENCE [LARGE SCALE GENOMIC DNA]</scope>
    <source>
        <strain evidence="2 3">T81</strain>
    </source>
</reference>
<feature type="region of interest" description="Disordered" evidence="1">
    <location>
        <begin position="30"/>
        <end position="62"/>
    </location>
</feature>
<organism evidence="2 3">
    <name type="scientific">Thermogemmatispora tikiterensis</name>
    <dbReference type="NCBI Taxonomy" id="1825093"/>
    <lineage>
        <taxon>Bacteria</taxon>
        <taxon>Bacillati</taxon>
        <taxon>Chloroflexota</taxon>
        <taxon>Ktedonobacteria</taxon>
        <taxon>Thermogemmatisporales</taxon>
        <taxon>Thermogemmatisporaceae</taxon>
        <taxon>Thermogemmatispora</taxon>
    </lineage>
</organism>
<accession>A0A328VPC6</accession>